<accession>A0A9N9F6U0</accession>
<name>A0A9N9F6U0_FUNMO</name>
<organism evidence="1 2">
    <name type="scientific">Funneliformis mosseae</name>
    <name type="common">Endomycorrhizal fungus</name>
    <name type="synonym">Glomus mosseae</name>
    <dbReference type="NCBI Taxonomy" id="27381"/>
    <lineage>
        <taxon>Eukaryota</taxon>
        <taxon>Fungi</taxon>
        <taxon>Fungi incertae sedis</taxon>
        <taxon>Mucoromycota</taxon>
        <taxon>Glomeromycotina</taxon>
        <taxon>Glomeromycetes</taxon>
        <taxon>Glomerales</taxon>
        <taxon>Glomeraceae</taxon>
        <taxon>Funneliformis</taxon>
    </lineage>
</organism>
<evidence type="ECO:0000313" key="2">
    <source>
        <dbReference type="Proteomes" id="UP000789375"/>
    </source>
</evidence>
<proteinExistence type="predicted"/>
<gene>
    <name evidence="1" type="ORF">FMOSSE_LOCUS4672</name>
</gene>
<keyword evidence="2" id="KW-1185">Reference proteome</keyword>
<protein>
    <submittedName>
        <fullName evidence="1">14505_t:CDS:1</fullName>
    </submittedName>
</protein>
<dbReference type="EMBL" id="CAJVPP010000806">
    <property type="protein sequence ID" value="CAG8513691.1"/>
    <property type="molecule type" value="Genomic_DNA"/>
</dbReference>
<reference evidence="1" key="1">
    <citation type="submission" date="2021-06" db="EMBL/GenBank/DDBJ databases">
        <authorList>
            <person name="Kallberg Y."/>
            <person name="Tangrot J."/>
            <person name="Rosling A."/>
        </authorList>
    </citation>
    <scope>NUCLEOTIDE SEQUENCE</scope>
    <source>
        <strain evidence="1">87-6 pot B 2015</strain>
    </source>
</reference>
<evidence type="ECO:0000313" key="1">
    <source>
        <dbReference type="EMBL" id="CAG8513691.1"/>
    </source>
</evidence>
<dbReference type="Proteomes" id="UP000789375">
    <property type="component" value="Unassembled WGS sequence"/>
</dbReference>
<dbReference type="AlphaFoldDB" id="A0A9N9F6U0"/>
<sequence>MTTLSFRSLIQELENAELLNPAEHLYTNESAINLNISNIIDLQSPIFHSNRIESESGLEDDEYDMNEIITSRLERMQF</sequence>
<comment type="caution">
    <text evidence="1">The sequence shown here is derived from an EMBL/GenBank/DDBJ whole genome shotgun (WGS) entry which is preliminary data.</text>
</comment>